<comment type="subcellular location">
    <subcellularLocation>
        <location evidence="1">Membrane</location>
    </subcellularLocation>
</comment>
<dbReference type="GO" id="GO:0008528">
    <property type="term" value="F:G protein-coupled peptide receptor activity"/>
    <property type="evidence" value="ECO:0007669"/>
    <property type="project" value="InterPro"/>
</dbReference>
<dbReference type="InterPro" id="IPR017452">
    <property type="entry name" value="GPCR_Rhodpsn_7TM"/>
</dbReference>
<dbReference type="SMART" id="SM01381">
    <property type="entry name" value="7TM_GPCR_Srsx"/>
    <property type="match status" value="1"/>
</dbReference>
<feature type="domain" description="G-protein coupled receptors family 1 profile" evidence="6">
    <location>
        <begin position="62"/>
        <end position="334"/>
    </location>
</feature>
<feature type="transmembrane region" description="Helical" evidence="5">
    <location>
        <begin position="167"/>
        <end position="194"/>
    </location>
</feature>
<organism evidence="7 8">
    <name type="scientific">Biomphalaria glabrata</name>
    <name type="common">Bloodfluke planorb</name>
    <name type="synonym">Freshwater snail</name>
    <dbReference type="NCBI Taxonomy" id="6526"/>
    <lineage>
        <taxon>Eukaryota</taxon>
        <taxon>Metazoa</taxon>
        <taxon>Spiralia</taxon>
        <taxon>Lophotrochozoa</taxon>
        <taxon>Mollusca</taxon>
        <taxon>Gastropoda</taxon>
        <taxon>Heterobranchia</taxon>
        <taxon>Euthyneura</taxon>
        <taxon>Panpulmonata</taxon>
        <taxon>Hygrophila</taxon>
        <taxon>Lymnaeoidea</taxon>
        <taxon>Planorbidae</taxon>
        <taxon>Biomphalaria</taxon>
    </lineage>
</organism>
<keyword evidence="3 5" id="KW-1133">Transmembrane helix</keyword>
<dbReference type="Pfam" id="PF10324">
    <property type="entry name" value="7TM_GPCR_Srw"/>
    <property type="match status" value="1"/>
</dbReference>
<accession>A0A9U8E5N0</accession>
<evidence type="ECO:0000313" key="8">
    <source>
        <dbReference type="RefSeq" id="XP_013073022.2"/>
    </source>
</evidence>
<feature type="transmembrane region" description="Helical" evidence="5">
    <location>
        <begin position="42"/>
        <end position="69"/>
    </location>
</feature>
<dbReference type="PANTHER" id="PTHR46641">
    <property type="entry name" value="FMRFAMIDE RECEPTOR-RELATED"/>
    <property type="match status" value="1"/>
</dbReference>
<keyword evidence="4 5" id="KW-0472">Membrane</keyword>
<dbReference type="InterPro" id="IPR052954">
    <property type="entry name" value="GPCR-Ligand_Int"/>
</dbReference>
<dbReference type="PANTHER" id="PTHR46641:SF2">
    <property type="entry name" value="FMRFAMIDE RECEPTOR"/>
    <property type="match status" value="1"/>
</dbReference>
<proteinExistence type="predicted"/>
<dbReference type="PRINTS" id="PR00237">
    <property type="entry name" value="GPCRRHODOPSN"/>
</dbReference>
<dbReference type="Gene3D" id="1.20.1070.10">
    <property type="entry name" value="Rhodopsin 7-helix transmembrane proteins"/>
    <property type="match status" value="1"/>
</dbReference>
<dbReference type="OMA" id="LARIFWP"/>
<evidence type="ECO:0000256" key="1">
    <source>
        <dbReference type="ARBA" id="ARBA00004370"/>
    </source>
</evidence>
<reference evidence="8" key="1">
    <citation type="submission" date="2025-08" db="UniProtKB">
        <authorList>
            <consortium name="RefSeq"/>
        </authorList>
    </citation>
    <scope>IDENTIFICATION</scope>
</reference>
<evidence type="ECO:0000256" key="2">
    <source>
        <dbReference type="ARBA" id="ARBA00022692"/>
    </source>
</evidence>
<name>A0A9U8E5N0_BIOGL</name>
<keyword evidence="7" id="KW-1185">Reference proteome</keyword>
<protein>
    <submittedName>
        <fullName evidence="8">G-protein coupled receptor F59B2.13</fullName>
    </submittedName>
</protein>
<dbReference type="CDD" id="cd14978">
    <property type="entry name" value="7tmA_FMRFamide_R-like"/>
    <property type="match status" value="1"/>
</dbReference>
<evidence type="ECO:0000256" key="5">
    <source>
        <dbReference type="SAM" id="Phobius"/>
    </source>
</evidence>
<evidence type="ECO:0000256" key="4">
    <source>
        <dbReference type="ARBA" id="ARBA00023136"/>
    </source>
</evidence>
<dbReference type="RefSeq" id="XP_013073022.2">
    <property type="nucleotide sequence ID" value="XM_013217568.2"/>
</dbReference>
<dbReference type="GO" id="GO:0016020">
    <property type="term" value="C:membrane"/>
    <property type="evidence" value="ECO:0007669"/>
    <property type="project" value="UniProtKB-SubCell"/>
</dbReference>
<dbReference type="InterPro" id="IPR000276">
    <property type="entry name" value="GPCR_Rhodpsn"/>
</dbReference>
<evidence type="ECO:0000313" key="7">
    <source>
        <dbReference type="Proteomes" id="UP001165740"/>
    </source>
</evidence>
<dbReference type="Proteomes" id="UP001165740">
    <property type="component" value="Chromosome 2"/>
</dbReference>
<keyword evidence="8" id="KW-0675">Receptor</keyword>
<feature type="transmembrane region" description="Helical" evidence="5">
    <location>
        <begin position="214"/>
        <end position="242"/>
    </location>
</feature>
<dbReference type="PROSITE" id="PS50262">
    <property type="entry name" value="G_PROTEIN_RECEP_F1_2"/>
    <property type="match status" value="1"/>
</dbReference>
<dbReference type="GeneID" id="106059875"/>
<sequence>MNVDNSSLKREFMMNISVAIYDIDVIVGDDVGVMLSDTVRNWFILINHVAISTLICLFGAVGNCLSFAVFLRQGLRKSMNLSLFSISVSDFLGLVLQIWHNFCLNPYVGQIESPLDFMQIQYLTAGWPNVTAVRITGWTTAFMTLERCLSIAIPLKIKQFITFRRSVFIIIMIYVLNVTALSPLYLSAYFSWYNSPSYNHTKLGVSFRDNKLEIQGLVFIFHATLSITSFILVVIFTAILVLKLKQKSKWRKEATHDNNQNEAISSRERKTVMLTIAVAVVLIVCYTPAVVGSITTAITPDFAITGKQANVFHAVFSFAFVLHSINSSINVAVYYKMSSRYRQTFQKLFLARRRKNDDQLEKNNSSLKF</sequence>
<dbReference type="OrthoDB" id="6067436at2759"/>
<dbReference type="KEGG" id="bgt:106059875"/>
<dbReference type="AlphaFoldDB" id="A0A9U8E5N0"/>
<keyword evidence="2 5" id="KW-0812">Transmembrane</keyword>
<feature type="transmembrane region" description="Helical" evidence="5">
    <location>
        <begin position="311"/>
        <end position="335"/>
    </location>
</feature>
<dbReference type="SUPFAM" id="SSF81321">
    <property type="entry name" value="Family A G protein-coupled receptor-like"/>
    <property type="match status" value="1"/>
</dbReference>
<gene>
    <name evidence="8" type="primary">LOC106059875</name>
</gene>
<evidence type="ECO:0000259" key="6">
    <source>
        <dbReference type="PROSITE" id="PS50262"/>
    </source>
</evidence>
<feature type="transmembrane region" description="Helical" evidence="5">
    <location>
        <begin position="272"/>
        <end position="291"/>
    </location>
</feature>
<evidence type="ECO:0000256" key="3">
    <source>
        <dbReference type="ARBA" id="ARBA00022989"/>
    </source>
</evidence>
<dbReference type="InterPro" id="IPR019427">
    <property type="entry name" value="7TM_GPCR_serpentine_rcpt_Srw"/>
</dbReference>